<organism evidence="2 3">
    <name type="scientific">Canavalia gladiata</name>
    <name type="common">Sword bean</name>
    <name type="synonym">Dolichos gladiatus</name>
    <dbReference type="NCBI Taxonomy" id="3824"/>
    <lineage>
        <taxon>Eukaryota</taxon>
        <taxon>Viridiplantae</taxon>
        <taxon>Streptophyta</taxon>
        <taxon>Embryophyta</taxon>
        <taxon>Tracheophyta</taxon>
        <taxon>Spermatophyta</taxon>
        <taxon>Magnoliopsida</taxon>
        <taxon>eudicotyledons</taxon>
        <taxon>Gunneridae</taxon>
        <taxon>Pentapetalae</taxon>
        <taxon>rosids</taxon>
        <taxon>fabids</taxon>
        <taxon>Fabales</taxon>
        <taxon>Fabaceae</taxon>
        <taxon>Papilionoideae</taxon>
        <taxon>50 kb inversion clade</taxon>
        <taxon>NPAAA clade</taxon>
        <taxon>indigoferoid/millettioid clade</taxon>
        <taxon>Phaseoleae</taxon>
        <taxon>Canavalia</taxon>
    </lineage>
</organism>
<keyword evidence="3" id="KW-1185">Reference proteome</keyword>
<dbReference type="EMBL" id="JAYMYQ010000006">
    <property type="protein sequence ID" value="KAK7324265.1"/>
    <property type="molecule type" value="Genomic_DNA"/>
</dbReference>
<evidence type="ECO:0000313" key="2">
    <source>
        <dbReference type="EMBL" id="KAK7324265.1"/>
    </source>
</evidence>
<sequence>MYSSSFPGFGVLLDYSILELCFMLLVRFFSIFLLPLVEPTIPTQETCYCCKFKTEETTIFFDQKRSELSPTSVSSDSP</sequence>
<accession>A0AAN9KUS7</accession>
<proteinExistence type="predicted"/>
<evidence type="ECO:0000256" key="1">
    <source>
        <dbReference type="SAM" id="Phobius"/>
    </source>
</evidence>
<dbReference type="AlphaFoldDB" id="A0AAN9KUS7"/>
<reference evidence="2 3" key="1">
    <citation type="submission" date="2024-01" db="EMBL/GenBank/DDBJ databases">
        <title>The genomes of 5 underutilized Papilionoideae crops provide insights into root nodulation and disease resistanc.</title>
        <authorList>
            <person name="Jiang F."/>
        </authorList>
    </citation>
    <scope>NUCLEOTIDE SEQUENCE [LARGE SCALE GENOMIC DNA]</scope>
    <source>
        <strain evidence="2">LVBAO_FW01</strain>
        <tissue evidence="2">Leaves</tissue>
    </source>
</reference>
<evidence type="ECO:0000313" key="3">
    <source>
        <dbReference type="Proteomes" id="UP001367508"/>
    </source>
</evidence>
<protein>
    <submittedName>
        <fullName evidence="2">Uncharacterized protein</fullName>
    </submittedName>
</protein>
<keyword evidence="1" id="KW-1133">Transmembrane helix</keyword>
<comment type="caution">
    <text evidence="2">The sequence shown here is derived from an EMBL/GenBank/DDBJ whole genome shotgun (WGS) entry which is preliminary data.</text>
</comment>
<name>A0AAN9KUS7_CANGL</name>
<keyword evidence="1" id="KW-0472">Membrane</keyword>
<feature type="transmembrane region" description="Helical" evidence="1">
    <location>
        <begin position="12"/>
        <end position="37"/>
    </location>
</feature>
<keyword evidence="1" id="KW-0812">Transmembrane</keyword>
<dbReference type="Proteomes" id="UP001367508">
    <property type="component" value="Unassembled WGS sequence"/>
</dbReference>
<gene>
    <name evidence="2" type="ORF">VNO77_27796</name>
</gene>